<evidence type="ECO:0000313" key="5">
    <source>
        <dbReference type="Proteomes" id="UP000075635"/>
    </source>
</evidence>
<keyword evidence="2 4" id="KW-0808">Transferase</keyword>
<accession>A0A150RBK9</accession>
<dbReference type="Gene3D" id="3.40.50.300">
    <property type="entry name" value="P-loop containing nucleotide triphosphate hydrolases"/>
    <property type="match status" value="1"/>
</dbReference>
<dbReference type="SUPFAM" id="SSF52540">
    <property type="entry name" value="P-loop containing nucleoside triphosphate hydrolases"/>
    <property type="match status" value="1"/>
</dbReference>
<dbReference type="AlphaFoldDB" id="A0A150RBK9"/>
<evidence type="ECO:0000259" key="3">
    <source>
        <dbReference type="Pfam" id="PF00685"/>
    </source>
</evidence>
<evidence type="ECO:0000256" key="1">
    <source>
        <dbReference type="ARBA" id="ARBA00005771"/>
    </source>
</evidence>
<name>A0A150RBK9_SORCE</name>
<gene>
    <name evidence="4" type="ORF">BE17_18540</name>
</gene>
<dbReference type="InterPro" id="IPR000863">
    <property type="entry name" value="Sulfotransferase_dom"/>
</dbReference>
<comment type="similarity">
    <text evidence="1">Belongs to the sulfotransferase 1 family.</text>
</comment>
<dbReference type="EMBL" id="JEMB01002913">
    <property type="protein sequence ID" value="KYF77326.1"/>
    <property type="molecule type" value="Genomic_DNA"/>
</dbReference>
<protein>
    <submittedName>
        <fullName evidence="4">Glycolipid sulfotransferase</fullName>
    </submittedName>
</protein>
<evidence type="ECO:0000256" key="2">
    <source>
        <dbReference type="ARBA" id="ARBA00022679"/>
    </source>
</evidence>
<evidence type="ECO:0000313" key="4">
    <source>
        <dbReference type="EMBL" id="KYF77326.1"/>
    </source>
</evidence>
<dbReference type="Pfam" id="PF00685">
    <property type="entry name" value="Sulfotransfer_1"/>
    <property type="match status" value="1"/>
</dbReference>
<comment type="caution">
    <text evidence="4">The sequence shown here is derived from an EMBL/GenBank/DDBJ whole genome shotgun (WGS) entry which is preliminary data.</text>
</comment>
<dbReference type="InterPro" id="IPR027417">
    <property type="entry name" value="P-loop_NTPase"/>
</dbReference>
<proteinExistence type="inferred from homology"/>
<dbReference type="Proteomes" id="UP000075635">
    <property type="component" value="Unassembled WGS sequence"/>
</dbReference>
<sequence length="322" mass="36390">MVTRDTLITPTRIVRDYLNSSLVWNDFLAQGGFVSGDIVVADPFKAGTTWTQRIIQQILDNGEEREEALSDTSPWLDSSFGDHAAMLAMLKAQREAGERRVLKSHLPADAVPIAAQARYIFVGRNGKDLGISFHNYLKQFSAETMDKINRIHAEWSGGPARLSIPESMQEFFDRWLDTDGYGCCDLFDVVRSWWKLRDEPNVLLVHYRRLKEDLRGQIARLAEFIDVDPAGLRLDRIVEHCSFGYMRARAEQMAPFAGAHMRDPKAFFHKGPARDYRAEITPAQSARFDRLALERLGGDCAHWLETGEQRPGASAGARHQAA</sequence>
<reference evidence="4 5" key="1">
    <citation type="submission" date="2014-02" db="EMBL/GenBank/DDBJ databases">
        <title>The small core and large imbalanced accessory genome model reveals a collaborative survival strategy of Sorangium cellulosum strains in nature.</title>
        <authorList>
            <person name="Han K."/>
            <person name="Peng R."/>
            <person name="Blom J."/>
            <person name="Li Y.-Z."/>
        </authorList>
    </citation>
    <scope>NUCLEOTIDE SEQUENCE [LARGE SCALE GENOMIC DNA]</scope>
    <source>
        <strain evidence="4 5">So0011-07</strain>
    </source>
</reference>
<organism evidence="4 5">
    <name type="scientific">Sorangium cellulosum</name>
    <name type="common">Polyangium cellulosum</name>
    <dbReference type="NCBI Taxonomy" id="56"/>
    <lineage>
        <taxon>Bacteria</taxon>
        <taxon>Pseudomonadati</taxon>
        <taxon>Myxococcota</taxon>
        <taxon>Polyangia</taxon>
        <taxon>Polyangiales</taxon>
        <taxon>Polyangiaceae</taxon>
        <taxon>Sorangium</taxon>
    </lineage>
</organism>
<dbReference type="PANTHER" id="PTHR11783">
    <property type="entry name" value="SULFOTRANSFERASE SULT"/>
    <property type="match status" value="1"/>
</dbReference>
<feature type="domain" description="Sulfotransferase" evidence="3">
    <location>
        <begin position="37"/>
        <end position="297"/>
    </location>
</feature>
<dbReference type="GO" id="GO:0008146">
    <property type="term" value="F:sulfotransferase activity"/>
    <property type="evidence" value="ECO:0007669"/>
    <property type="project" value="InterPro"/>
</dbReference>